<dbReference type="EMBL" id="JACCCU010000001">
    <property type="protein sequence ID" value="NYF89803.1"/>
    <property type="molecule type" value="Genomic_DNA"/>
</dbReference>
<evidence type="ECO:0000313" key="3">
    <source>
        <dbReference type="EMBL" id="NYF89803.1"/>
    </source>
</evidence>
<accession>A0A852VA75</accession>
<sequence length="307" mass="31187">MKMHITTVALVLATAPAFSQSAMMGVSHPDSAVISSTDDAAQTPVAKPSADVPAVAPASPAVQYGPYVPYQGAAVAGSSLMTAEPSADDPNDPDAMIVTSVPERSGTLREGTLLKVKIGETLATDRTIAGTRFSATVTEAIERNGRVIIPAGSILEGRVTEVRGGRRITGAALLHLETNDVTLPDGTHYIVHAQLIDTGKSEFNVNNEGTLKRKDHPKEMLAVAGGVTGASAVAGALVGGGVGAVVGAGIGAGVSTVIWLKQDRQATLPKDELLVFSLTTPMILTPLSGSPVSSLNPVAVGGVGATQ</sequence>
<comment type="caution">
    <text evidence="3">The sequence shown here is derived from an EMBL/GenBank/DDBJ whole genome shotgun (WGS) entry which is preliminary data.</text>
</comment>
<reference evidence="3 4" key="1">
    <citation type="submission" date="2020-07" db="EMBL/GenBank/DDBJ databases">
        <title>Genomic Encyclopedia of Type Strains, Phase IV (KMG-V): Genome sequencing to study the core and pangenomes of soil and plant-associated prokaryotes.</title>
        <authorList>
            <person name="Whitman W."/>
        </authorList>
    </citation>
    <scope>NUCLEOTIDE SEQUENCE [LARGE SCALE GENOMIC DNA]</scope>
    <source>
        <strain evidence="3 4">M8UP22</strain>
    </source>
</reference>
<dbReference type="Proteomes" id="UP000564385">
    <property type="component" value="Unassembled WGS sequence"/>
</dbReference>
<feature type="chain" id="PRO_5032585325" description="TrbI/VirB10 family protein" evidence="2">
    <location>
        <begin position="25"/>
        <end position="307"/>
    </location>
</feature>
<name>A0A852VA75_9BACT</name>
<protein>
    <recommendedName>
        <fullName evidence="5">TrbI/VirB10 family protein</fullName>
    </recommendedName>
</protein>
<feature type="signal peptide" evidence="2">
    <location>
        <begin position="1"/>
        <end position="24"/>
    </location>
</feature>
<gene>
    <name evidence="3" type="ORF">HDF08_001870</name>
</gene>
<evidence type="ECO:0008006" key="5">
    <source>
        <dbReference type="Google" id="ProtNLM"/>
    </source>
</evidence>
<feature type="region of interest" description="Disordered" evidence="1">
    <location>
        <begin position="32"/>
        <end position="52"/>
    </location>
</feature>
<dbReference type="AlphaFoldDB" id="A0A852VA75"/>
<organism evidence="3 4">
    <name type="scientific">Tunturiibacter lichenicola</name>
    <dbReference type="NCBI Taxonomy" id="2051959"/>
    <lineage>
        <taxon>Bacteria</taxon>
        <taxon>Pseudomonadati</taxon>
        <taxon>Acidobacteriota</taxon>
        <taxon>Terriglobia</taxon>
        <taxon>Terriglobales</taxon>
        <taxon>Acidobacteriaceae</taxon>
        <taxon>Tunturiibacter</taxon>
    </lineage>
</organism>
<evidence type="ECO:0000313" key="4">
    <source>
        <dbReference type="Proteomes" id="UP000564385"/>
    </source>
</evidence>
<proteinExistence type="predicted"/>
<evidence type="ECO:0000256" key="1">
    <source>
        <dbReference type="SAM" id="MobiDB-lite"/>
    </source>
</evidence>
<keyword evidence="2" id="KW-0732">Signal</keyword>
<evidence type="ECO:0000256" key="2">
    <source>
        <dbReference type="SAM" id="SignalP"/>
    </source>
</evidence>